<keyword evidence="3" id="KW-0145">Chemotaxis</keyword>
<dbReference type="SMART" id="SM00283">
    <property type="entry name" value="MA"/>
    <property type="match status" value="1"/>
</dbReference>
<evidence type="ECO:0000256" key="8">
    <source>
        <dbReference type="PROSITE-ProRule" id="PRU00284"/>
    </source>
</evidence>
<evidence type="ECO:0000256" key="9">
    <source>
        <dbReference type="SAM" id="Phobius"/>
    </source>
</evidence>
<keyword evidence="4 9" id="KW-0812">Transmembrane</keyword>
<dbReference type="PANTHER" id="PTHR32089">
    <property type="entry name" value="METHYL-ACCEPTING CHEMOTAXIS PROTEIN MCPB"/>
    <property type="match status" value="1"/>
</dbReference>
<comment type="subcellular location">
    <subcellularLocation>
        <location evidence="1">Cell membrane</location>
        <topology evidence="1">Multi-pass membrane protein</topology>
    </subcellularLocation>
</comment>
<evidence type="ECO:0000313" key="11">
    <source>
        <dbReference type="EMBL" id="KYN84384.1"/>
    </source>
</evidence>
<evidence type="ECO:0000256" key="2">
    <source>
        <dbReference type="ARBA" id="ARBA00022475"/>
    </source>
</evidence>
<feature type="domain" description="Methyl-accepting transducer" evidence="10">
    <location>
        <begin position="392"/>
        <end position="606"/>
    </location>
</feature>
<organism evidence="11 12">
    <name type="scientific">Vibrio cidicii</name>
    <dbReference type="NCBI Taxonomy" id="1763883"/>
    <lineage>
        <taxon>Bacteria</taxon>
        <taxon>Pseudomonadati</taxon>
        <taxon>Pseudomonadota</taxon>
        <taxon>Gammaproteobacteria</taxon>
        <taxon>Vibrionales</taxon>
        <taxon>Vibrionaceae</taxon>
        <taxon>Vibrio</taxon>
    </lineage>
</organism>
<dbReference type="PROSITE" id="PS50111">
    <property type="entry name" value="CHEMOTAXIS_TRANSDUC_2"/>
    <property type="match status" value="1"/>
</dbReference>
<feature type="transmembrane region" description="Helical" evidence="9">
    <location>
        <begin position="286"/>
        <end position="308"/>
    </location>
</feature>
<evidence type="ECO:0000256" key="3">
    <source>
        <dbReference type="ARBA" id="ARBA00022500"/>
    </source>
</evidence>
<dbReference type="InterPro" id="IPR004089">
    <property type="entry name" value="MCPsignal_dom"/>
</dbReference>
<comment type="caution">
    <text evidence="11">The sequence shown here is derived from an EMBL/GenBank/DDBJ whole genome shotgun (WGS) entry which is preliminary data.</text>
</comment>
<dbReference type="PANTHER" id="PTHR32089:SF112">
    <property type="entry name" value="LYSOZYME-LIKE PROTEIN-RELATED"/>
    <property type="match status" value="1"/>
</dbReference>
<dbReference type="InterPro" id="IPR033479">
    <property type="entry name" value="dCache_1"/>
</dbReference>
<dbReference type="SUPFAM" id="SSF58104">
    <property type="entry name" value="Methyl-accepting chemotaxis protein (MCP) signaling domain"/>
    <property type="match status" value="1"/>
</dbReference>
<protein>
    <recommendedName>
        <fullName evidence="10">Methyl-accepting transducer domain-containing protein</fullName>
    </recommendedName>
</protein>
<evidence type="ECO:0000256" key="4">
    <source>
        <dbReference type="ARBA" id="ARBA00022692"/>
    </source>
</evidence>
<dbReference type="CDD" id="cd11386">
    <property type="entry name" value="MCP_signal"/>
    <property type="match status" value="1"/>
</dbReference>
<accession>A0ABR5VZ50</accession>
<proteinExistence type="predicted"/>
<evidence type="ECO:0000256" key="6">
    <source>
        <dbReference type="ARBA" id="ARBA00023136"/>
    </source>
</evidence>
<evidence type="ECO:0000256" key="1">
    <source>
        <dbReference type="ARBA" id="ARBA00004651"/>
    </source>
</evidence>
<sequence>MNIKHKIYLSFSISILLISLSTIGLNTNQLYSMTKYSIEENIIPSAVESAKGKLSNNITPSIIVSRELANNAYIKKWLEYEKDSELPSIMDQLAETKKISSAFSIFLVSDMSKSLYYEGGKLKTLDIKNPKDHWYYNFISSPKDFELNIDIDEISGKKSLFINYKVKSKGKLLGVTGIGISFDELIEFIASYNIDDLGELLIIDRKGEIKVHRDKNEIGKNLKDLYMLSSIEMDEIVSGVEKKSLKNVKEGSESVFLSSSNLPYIDWIIIAKVYEEKIYHDANKKIIMTISICIFISIISLLIMLYLVNSLFYPINKVSLALFDIGQGDQDLRQRINIDNPDETESGKLADGFNKFIEKIENLILSANEIRSDIEFQISETKDNLDYAIDCASNQKKMTEQISAAATQMGSVSDDIASNADFASKSTADIKHQAELGLIAFKQAENVMNDILNYSTETSESVDKLSQGIKDIINIAKLIEDISEQINLLALNAAIEAARAGEHGRGFAVVADEVRNLSTRTRQSTLEISKTVMQLNESSSETLDVLKKSVKSILIGNERILEAGDAIKEITSSVSRINEMNFQIADSTKEQNIVCLEMSKGIEDISQLSQSSFDVLKITEGRFEQVVSKLSELYKILKQFKTK</sequence>
<keyword evidence="12" id="KW-1185">Reference proteome</keyword>
<dbReference type="Pfam" id="PF00015">
    <property type="entry name" value="MCPsignal"/>
    <property type="match status" value="1"/>
</dbReference>
<keyword evidence="2" id="KW-1003">Cell membrane</keyword>
<evidence type="ECO:0000256" key="5">
    <source>
        <dbReference type="ARBA" id="ARBA00022989"/>
    </source>
</evidence>
<evidence type="ECO:0000259" key="10">
    <source>
        <dbReference type="PROSITE" id="PS50111"/>
    </source>
</evidence>
<dbReference type="CDD" id="cd06225">
    <property type="entry name" value="HAMP"/>
    <property type="match status" value="1"/>
</dbReference>
<dbReference type="EMBL" id="LOBP01000161">
    <property type="protein sequence ID" value="KYN84384.1"/>
    <property type="molecule type" value="Genomic_DNA"/>
</dbReference>
<evidence type="ECO:0000256" key="7">
    <source>
        <dbReference type="ARBA" id="ARBA00023224"/>
    </source>
</evidence>
<keyword evidence="7 8" id="KW-0807">Transducer</keyword>
<dbReference type="Gene3D" id="3.30.450.20">
    <property type="entry name" value="PAS domain"/>
    <property type="match status" value="1"/>
</dbReference>
<keyword evidence="6 9" id="KW-0472">Membrane</keyword>
<evidence type="ECO:0000313" key="12">
    <source>
        <dbReference type="Proteomes" id="UP000075609"/>
    </source>
</evidence>
<dbReference type="Gene3D" id="1.10.287.950">
    <property type="entry name" value="Methyl-accepting chemotaxis protein"/>
    <property type="match status" value="1"/>
</dbReference>
<keyword evidence="5 9" id="KW-1133">Transmembrane helix</keyword>
<dbReference type="Pfam" id="PF02743">
    <property type="entry name" value="dCache_1"/>
    <property type="match status" value="1"/>
</dbReference>
<gene>
    <name evidence="11" type="ORF">ATY35_18245</name>
</gene>
<name>A0ABR5VZ50_9VIBR</name>
<feature type="transmembrane region" description="Helical" evidence="9">
    <location>
        <begin position="6"/>
        <end position="25"/>
    </location>
</feature>
<reference evidence="11 12" key="1">
    <citation type="submission" date="2015-12" db="EMBL/GenBank/DDBJ databases">
        <authorList>
            <person name="Tarr C.L."/>
            <person name="Gladney L.M."/>
        </authorList>
    </citation>
    <scope>NUCLEOTIDE SEQUENCE [LARGE SCALE GENOMIC DNA]</scope>
    <source>
        <strain evidence="11 12">1048-83</strain>
    </source>
</reference>
<dbReference type="Proteomes" id="UP000075609">
    <property type="component" value="Unassembled WGS sequence"/>
</dbReference>